<keyword evidence="5" id="KW-1185">Reference proteome</keyword>
<organism evidence="4 5">
    <name type="scientific">Pseudolycoriella hygida</name>
    <dbReference type="NCBI Taxonomy" id="35572"/>
    <lineage>
        <taxon>Eukaryota</taxon>
        <taxon>Metazoa</taxon>
        <taxon>Ecdysozoa</taxon>
        <taxon>Arthropoda</taxon>
        <taxon>Hexapoda</taxon>
        <taxon>Insecta</taxon>
        <taxon>Pterygota</taxon>
        <taxon>Neoptera</taxon>
        <taxon>Endopterygota</taxon>
        <taxon>Diptera</taxon>
        <taxon>Nematocera</taxon>
        <taxon>Sciaroidea</taxon>
        <taxon>Sciaridae</taxon>
        <taxon>Pseudolycoriella</taxon>
    </lineage>
</organism>
<proteinExistence type="inferred from homology"/>
<dbReference type="SUPFAM" id="SSF53032">
    <property type="entry name" value="tRNA-intron endonuclease catalytic domain-like"/>
    <property type="match status" value="1"/>
</dbReference>
<evidence type="ECO:0000259" key="3">
    <source>
        <dbReference type="Pfam" id="PF09631"/>
    </source>
</evidence>
<dbReference type="GO" id="GO:0006388">
    <property type="term" value="P:tRNA splicing, via endonucleolytic cleavage and ligation"/>
    <property type="evidence" value="ECO:0007669"/>
    <property type="project" value="InterPro"/>
</dbReference>
<sequence length="120" mass="13902">MNKLELLQTFQSLGEANDNKIAAAYTVFLDLLECHILVDYFFDPDIQSIYFKQQVEDKVDYILPMSNNEDIKLLRIVKIRKKFCNEESSNGLVVAIVCSNGTVIYQRFNDGKVLDFRIQN</sequence>
<dbReference type="InterPro" id="IPR018593">
    <property type="entry name" value="tRNA-endonuc_su_Sen15"/>
</dbReference>
<dbReference type="GO" id="GO:0005634">
    <property type="term" value="C:nucleus"/>
    <property type="evidence" value="ECO:0007669"/>
    <property type="project" value="UniProtKB-ARBA"/>
</dbReference>
<dbReference type="GO" id="GO:0003676">
    <property type="term" value="F:nucleic acid binding"/>
    <property type="evidence" value="ECO:0007669"/>
    <property type="project" value="InterPro"/>
</dbReference>
<dbReference type="InterPro" id="IPR011856">
    <property type="entry name" value="tRNA_endonuc-like_dom_sf"/>
</dbReference>
<accession>A0A9Q0MZ26</accession>
<name>A0A9Q0MZ26_9DIPT</name>
<evidence type="ECO:0000256" key="1">
    <source>
        <dbReference type="ARBA" id="ARBA00006091"/>
    </source>
</evidence>
<comment type="caution">
    <text evidence="4">The sequence shown here is derived from an EMBL/GenBank/DDBJ whole genome shotgun (WGS) entry which is preliminary data.</text>
</comment>
<gene>
    <name evidence="4" type="ORF">Bhyg_05514</name>
</gene>
<dbReference type="EMBL" id="WJQU01000002">
    <property type="protein sequence ID" value="KAJ6640583.1"/>
    <property type="molecule type" value="Genomic_DNA"/>
</dbReference>
<evidence type="ECO:0000313" key="4">
    <source>
        <dbReference type="EMBL" id="KAJ6640583.1"/>
    </source>
</evidence>
<dbReference type="AlphaFoldDB" id="A0A9Q0MZ26"/>
<dbReference type="Proteomes" id="UP001151699">
    <property type="component" value="Chromosome B"/>
</dbReference>
<comment type="similarity">
    <text evidence="1">Belongs to the SEN15 family.</text>
</comment>
<dbReference type="OrthoDB" id="7771649at2759"/>
<reference evidence="4" key="1">
    <citation type="submission" date="2022-07" db="EMBL/GenBank/DDBJ databases">
        <authorList>
            <person name="Trinca V."/>
            <person name="Uliana J.V.C."/>
            <person name="Torres T.T."/>
            <person name="Ward R.J."/>
            <person name="Monesi N."/>
        </authorList>
    </citation>
    <scope>NUCLEOTIDE SEQUENCE</scope>
    <source>
        <strain evidence="4">HSMRA1968</strain>
        <tissue evidence="4">Whole embryos</tissue>
    </source>
</reference>
<dbReference type="InterPro" id="IPR036167">
    <property type="entry name" value="tRNA_intron_Endo_cat-like_sf"/>
</dbReference>
<evidence type="ECO:0000313" key="5">
    <source>
        <dbReference type="Proteomes" id="UP001151699"/>
    </source>
</evidence>
<dbReference type="Gene3D" id="3.40.1350.10">
    <property type="match status" value="1"/>
</dbReference>
<feature type="domain" description="tRNA-splicing endonuclease subunit Sen15" evidence="3">
    <location>
        <begin position="52"/>
        <end position="111"/>
    </location>
</feature>
<evidence type="ECO:0000256" key="2">
    <source>
        <dbReference type="ARBA" id="ARBA00022694"/>
    </source>
</evidence>
<protein>
    <recommendedName>
        <fullName evidence="3">tRNA-splicing endonuclease subunit Sen15 domain-containing protein</fullName>
    </recommendedName>
</protein>
<dbReference type="Pfam" id="PF09631">
    <property type="entry name" value="Sen15"/>
    <property type="match status" value="1"/>
</dbReference>
<keyword evidence="2" id="KW-0819">tRNA processing</keyword>